<sequence length="110" mass="12346">MTSPFTLEDGLNKLRRSPNEFVQLFAHGSLVVEFYKPDKIDKQQPHARDEVYIITSGTGTFDYAGTIMAVKPGDLLFVPAGIEHRFENFTDDFATWVLFYGPVGGEQGNE</sequence>
<feature type="domain" description="Cupin type-2" evidence="1">
    <location>
        <begin position="35"/>
        <end position="98"/>
    </location>
</feature>
<dbReference type="RefSeq" id="WP_171739423.1">
    <property type="nucleotide sequence ID" value="NZ_CP053435.1"/>
</dbReference>
<dbReference type="Pfam" id="PF07883">
    <property type="entry name" value="Cupin_2"/>
    <property type="match status" value="1"/>
</dbReference>
<dbReference type="InterPro" id="IPR014710">
    <property type="entry name" value="RmlC-like_jellyroll"/>
</dbReference>
<dbReference type="SUPFAM" id="SSF51182">
    <property type="entry name" value="RmlC-like cupins"/>
    <property type="match status" value="1"/>
</dbReference>
<evidence type="ECO:0000313" key="3">
    <source>
        <dbReference type="Proteomes" id="UP000502756"/>
    </source>
</evidence>
<protein>
    <submittedName>
        <fullName evidence="2">Cupin domain-containing protein</fullName>
    </submittedName>
</protein>
<dbReference type="Proteomes" id="UP000502756">
    <property type="component" value="Chromosome"/>
</dbReference>
<reference evidence="2 3" key="1">
    <citation type="submission" date="2020-05" db="EMBL/GenBank/DDBJ databases">
        <title>Genome sequencing of Spirosoma sp. TS118.</title>
        <authorList>
            <person name="Lee J.-H."/>
            <person name="Jeong S."/>
            <person name="Zhao L."/>
            <person name="Jung J.-H."/>
            <person name="Kim M.-K."/>
            <person name="Lim S."/>
        </authorList>
    </citation>
    <scope>NUCLEOTIDE SEQUENCE [LARGE SCALE GENOMIC DNA]</scope>
    <source>
        <strain evidence="2 3">TS118</strain>
    </source>
</reference>
<evidence type="ECO:0000313" key="2">
    <source>
        <dbReference type="EMBL" id="QJW89584.1"/>
    </source>
</evidence>
<evidence type="ECO:0000259" key="1">
    <source>
        <dbReference type="Pfam" id="PF07883"/>
    </source>
</evidence>
<proteinExistence type="predicted"/>
<dbReference type="KEGG" id="stae:HNV11_09420"/>
<organism evidence="2 3">
    <name type="scientific">Spirosoma taeanense</name>
    <dbReference type="NCBI Taxonomy" id="2735870"/>
    <lineage>
        <taxon>Bacteria</taxon>
        <taxon>Pseudomonadati</taxon>
        <taxon>Bacteroidota</taxon>
        <taxon>Cytophagia</taxon>
        <taxon>Cytophagales</taxon>
        <taxon>Cytophagaceae</taxon>
        <taxon>Spirosoma</taxon>
    </lineage>
</organism>
<dbReference type="EMBL" id="CP053435">
    <property type="protein sequence ID" value="QJW89584.1"/>
    <property type="molecule type" value="Genomic_DNA"/>
</dbReference>
<dbReference type="Gene3D" id="2.60.120.10">
    <property type="entry name" value="Jelly Rolls"/>
    <property type="match status" value="1"/>
</dbReference>
<dbReference type="AlphaFoldDB" id="A0A6M5Y7W6"/>
<dbReference type="InterPro" id="IPR011051">
    <property type="entry name" value="RmlC_Cupin_sf"/>
</dbReference>
<accession>A0A6M5Y7W6</accession>
<keyword evidence="3" id="KW-1185">Reference proteome</keyword>
<name>A0A6M5Y7W6_9BACT</name>
<dbReference type="InterPro" id="IPR013096">
    <property type="entry name" value="Cupin_2"/>
</dbReference>
<gene>
    <name evidence="2" type="ORF">HNV11_09420</name>
</gene>